<sequence>MVGMRMMYAQPLLISYVLFLPVLIFSIFAFLLSLVNTVKQKIKPHFTSKLRQIRRHR</sequence>
<feature type="transmembrane region" description="Helical" evidence="1">
    <location>
        <begin position="12"/>
        <end position="35"/>
    </location>
</feature>
<evidence type="ECO:0000313" key="2">
    <source>
        <dbReference type="EMBL" id="SHH31893.1"/>
    </source>
</evidence>
<dbReference type="STRING" id="634436.SAMN05216361_4308"/>
<dbReference type="Proteomes" id="UP000184520">
    <property type="component" value="Unassembled WGS sequence"/>
</dbReference>
<accession>A0A1M5S1I0</accession>
<dbReference type="EMBL" id="FQWD01000008">
    <property type="protein sequence ID" value="SHH31893.1"/>
    <property type="molecule type" value="Genomic_DNA"/>
</dbReference>
<dbReference type="AlphaFoldDB" id="A0A1M5S1I0"/>
<evidence type="ECO:0000313" key="3">
    <source>
        <dbReference type="Proteomes" id="UP000184520"/>
    </source>
</evidence>
<keyword evidence="1" id="KW-1133">Transmembrane helix</keyword>
<evidence type="ECO:0000256" key="1">
    <source>
        <dbReference type="SAM" id="Phobius"/>
    </source>
</evidence>
<proteinExistence type="predicted"/>
<keyword evidence="3" id="KW-1185">Reference proteome</keyword>
<name>A0A1M5S1I0_9ALTE</name>
<keyword evidence="1" id="KW-0812">Transmembrane</keyword>
<reference evidence="3" key="1">
    <citation type="submission" date="2016-11" db="EMBL/GenBank/DDBJ databases">
        <authorList>
            <person name="Varghese N."/>
            <person name="Submissions S."/>
        </authorList>
    </citation>
    <scope>NUCLEOTIDE SEQUENCE [LARGE SCALE GENOMIC DNA]</scope>
    <source>
        <strain evidence="3">CGMCC 1.8995</strain>
    </source>
</reference>
<protein>
    <submittedName>
        <fullName evidence="2">Uncharacterized protein</fullName>
    </submittedName>
</protein>
<organism evidence="2 3">
    <name type="scientific">Marisediminitalea aggregata</name>
    <dbReference type="NCBI Taxonomy" id="634436"/>
    <lineage>
        <taxon>Bacteria</taxon>
        <taxon>Pseudomonadati</taxon>
        <taxon>Pseudomonadota</taxon>
        <taxon>Gammaproteobacteria</taxon>
        <taxon>Alteromonadales</taxon>
        <taxon>Alteromonadaceae</taxon>
        <taxon>Marisediminitalea</taxon>
    </lineage>
</organism>
<keyword evidence="1" id="KW-0472">Membrane</keyword>
<gene>
    <name evidence="2" type="ORF">SAMN05216361_4308</name>
</gene>